<organism evidence="1 2">
    <name type="scientific">Paenibacillus melissococcoides</name>
    <dbReference type="NCBI Taxonomy" id="2912268"/>
    <lineage>
        <taxon>Bacteria</taxon>
        <taxon>Bacillati</taxon>
        <taxon>Bacillota</taxon>
        <taxon>Bacilli</taxon>
        <taxon>Bacillales</taxon>
        <taxon>Paenibacillaceae</taxon>
        <taxon>Paenibacillus</taxon>
    </lineage>
</organism>
<evidence type="ECO:0000313" key="2">
    <source>
        <dbReference type="Proteomes" id="UP001154322"/>
    </source>
</evidence>
<accession>A0ABN8UDE1</accession>
<gene>
    <name evidence="1" type="ORF">WJ0W_006355</name>
</gene>
<protein>
    <submittedName>
        <fullName evidence="1">Uncharacterized protein</fullName>
    </submittedName>
</protein>
<comment type="caution">
    <text evidence="1">The sequence shown here is derived from an EMBL/GenBank/DDBJ whole genome shotgun (WGS) entry which is preliminary data.</text>
</comment>
<reference evidence="1" key="1">
    <citation type="submission" date="2022-06" db="EMBL/GenBank/DDBJ databases">
        <authorList>
            <person name="Dietemann V."/>
            <person name="Ory F."/>
            <person name="Dainat B."/>
            <person name="Oberhansli S."/>
        </authorList>
    </citation>
    <scope>NUCLEOTIDE SEQUENCE</scope>
    <source>
        <strain evidence="1">Ena-SAMPLE-TAB-26-04-2022-14:26:32:270-5432</strain>
    </source>
</reference>
<dbReference type="Proteomes" id="UP001154322">
    <property type="component" value="Unassembled WGS sequence"/>
</dbReference>
<dbReference type="EMBL" id="CALYLO010000014">
    <property type="protein sequence ID" value="CAH8249169.1"/>
    <property type="molecule type" value="Genomic_DNA"/>
</dbReference>
<evidence type="ECO:0000313" key="1">
    <source>
        <dbReference type="EMBL" id="CAH8249169.1"/>
    </source>
</evidence>
<sequence length="55" mass="6175">MRPHPEELLHSYIILGSFAPSGSKTGEIAVVLQDSLFGEVIYIQLLYLCRILLTE</sequence>
<keyword evidence="2" id="KW-1185">Reference proteome</keyword>
<proteinExistence type="predicted"/>
<name>A0ABN8UDE1_9BACL</name>